<dbReference type="VEuPathDB" id="TriTrypDB:ECC02_005941"/>
<comment type="caution">
    <text evidence="5">The sequence shown here is derived from an EMBL/GenBank/DDBJ whole genome shotgun (WGS) entry which is preliminary data.</text>
</comment>
<evidence type="ECO:0000256" key="1">
    <source>
        <dbReference type="ARBA" id="ARBA00023054"/>
    </source>
</evidence>
<dbReference type="AlphaFoldDB" id="A0A7J6Y2T3"/>
<accession>A0A7J6Y2T3</accession>
<feature type="compositionally biased region" description="Basic and acidic residues" evidence="3">
    <location>
        <begin position="925"/>
        <end position="946"/>
    </location>
</feature>
<feature type="region of interest" description="Disordered" evidence="3">
    <location>
        <begin position="1042"/>
        <end position="1077"/>
    </location>
</feature>
<dbReference type="Proteomes" id="UP000583944">
    <property type="component" value="Unassembled WGS sequence"/>
</dbReference>
<sequence>MKDLFYFSPFFGVICLFIFLVASLFLFLSLSFCLISYFPNSTSYRGFLFICFSLQQFTHTHGAMNRRRSGGGDTHYKMCKKIAQLTKVIYQLNTQNEDYDARNAEMRRRHEEELRRVCSEAELRVEGLRKAFREEEEKRNGAVEAMKRGYMVELQEAKDAYARKSASMVDELSASKKRFEEVIAEVRGKALEEAAKKSAAKEAETAALCAAKDEETARLRASKEQEISNLVREYNERYKAMLAEQMDARDTLEEKLHLLQSQLDAAAAAHAEELQKWEQKLHDSNNVATSTSAELSRWKEDCRCREAEVSRLQQECDTLHRRLDAESNSLGVSRDVEATLRQDAELLRTHLKEVQEERDKLERALSEKTTGLTKASADITDLENQKSLLETQQSHLLHDLNDAEKENQQLLSRVEALDRRVLELEEAKKAAEQEIERRNRAERLLEERCDELGQNASELVKKHQEEINALQAKHENALFDIHLASQKSNDVFVTQLRREKEELISHHTQELRRQQEQHDQQIENLTREHEKVLLDLRGQLSSADSVGGDLRVTVAQLRETVVKLEEELNAAKNEIQVVVTQKNELAAKCEAMRGDHARRIAEMEARMNASMNAEREVQIGKRDALEAEIASLRNKLQADAESSERNWESKIRAQAEEYESRLRQLREEHNNRLRHLTELNNSANAQLEARHQEQIRNLMEAAKLQKEAERKESHSERKEFAKQLQRSEGELQRAKDQLDAMRQSAKEHATRFYDEIQSQRQYIAKFTADYELLQEELQKSNDELHGLREEYAQLEKEMRLWKGRECDARQALERLEEASSRSMKEVEALHRDYVSSMEEKFLQKTQAALAELRATLTAERNAVQLRADGVIAAARQKCADLQEEVKSLNLKLDASLHDIRKRTEELEREKSSKEAAHREFTATLEAMRRDFEDEKESRRRDTENQLKEISTNHKTIIDDLMGQHDEERTTQNDVIRKLQAALDELRYRYEYRESREEDVAMINRLMREIKQKDQALEKAIHDIKMYKLELINREENYNKVFGRRPLVEPGSPADKAPRLQQGMRENRDRPERRATQQ</sequence>
<proteinExistence type="predicted"/>
<keyword evidence="1 2" id="KW-0175">Coiled coil</keyword>
<name>A0A7J6Y2T3_TRYCR</name>
<dbReference type="EMBL" id="JABDHM010000042">
    <property type="protein sequence ID" value="KAF5221074.1"/>
    <property type="molecule type" value="Genomic_DNA"/>
</dbReference>
<feature type="compositionally biased region" description="Basic and acidic residues" evidence="3">
    <location>
        <begin position="1064"/>
        <end position="1077"/>
    </location>
</feature>
<feature type="region of interest" description="Disordered" evidence="3">
    <location>
        <begin position="705"/>
        <end position="743"/>
    </location>
</feature>
<dbReference type="PANTHER" id="PTHR18870:SF9">
    <property type="entry name" value="PROTEIN TAG-278-RELATED"/>
    <property type="match status" value="1"/>
</dbReference>
<feature type="coiled-coil region" evidence="2">
    <location>
        <begin position="235"/>
        <end position="588"/>
    </location>
</feature>
<dbReference type="InterPro" id="IPR039478">
    <property type="entry name" value="FAM184A/B_N"/>
</dbReference>
<evidence type="ECO:0000313" key="5">
    <source>
        <dbReference type="EMBL" id="KAF5221074.1"/>
    </source>
</evidence>
<organism evidence="5 6">
    <name type="scientific">Trypanosoma cruzi</name>
    <dbReference type="NCBI Taxonomy" id="5693"/>
    <lineage>
        <taxon>Eukaryota</taxon>
        <taxon>Discoba</taxon>
        <taxon>Euglenozoa</taxon>
        <taxon>Kinetoplastea</taxon>
        <taxon>Metakinetoplastina</taxon>
        <taxon>Trypanosomatida</taxon>
        <taxon>Trypanosomatidae</taxon>
        <taxon>Trypanosoma</taxon>
        <taxon>Schizotrypanum</taxon>
    </lineage>
</organism>
<evidence type="ECO:0000256" key="3">
    <source>
        <dbReference type="SAM" id="MobiDB-lite"/>
    </source>
</evidence>
<dbReference type="VEuPathDB" id="TriTrypDB:BCY84_14473"/>
<reference evidence="5 6" key="1">
    <citation type="journal article" date="2019" name="Genome Biol. Evol.">
        <title>Nanopore Sequencing Significantly Improves Genome Assembly of the Protozoan Parasite Trypanosoma cruzi.</title>
        <authorList>
            <person name="Diaz-Viraque F."/>
            <person name="Pita S."/>
            <person name="Greif G."/>
            <person name="de Souza R.C.M."/>
            <person name="Iraola G."/>
            <person name="Robello C."/>
        </authorList>
    </citation>
    <scope>NUCLEOTIDE SEQUENCE [LARGE SCALE GENOMIC DNA]</scope>
    <source>
        <strain evidence="5 6">Berenice</strain>
    </source>
</reference>
<evidence type="ECO:0000313" key="6">
    <source>
        <dbReference type="Proteomes" id="UP000583944"/>
    </source>
</evidence>
<feature type="region of interest" description="Disordered" evidence="3">
    <location>
        <begin position="925"/>
        <end position="948"/>
    </location>
</feature>
<feature type="coiled-coil region" evidence="2">
    <location>
        <begin position="96"/>
        <end position="138"/>
    </location>
</feature>
<evidence type="ECO:0000259" key="4">
    <source>
        <dbReference type="Pfam" id="PF15665"/>
    </source>
</evidence>
<feature type="domain" description="Protein FAM184A/B N-terminal" evidence="4">
    <location>
        <begin position="88"/>
        <end position="288"/>
    </location>
</feature>
<dbReference type="Pfam" id="PF15665">
    <property type="entry name" value="FAM184"/>
    <property type="match status" value="1"/>
</dbReference>
<evidence type="ECO:0000256" key="2">
    <source>
        <dbReference type="SAM" id="Coils"/>
    </source>
</evidence>
<dbReference type="PANTHER" id="PTHR18870">
    <property type="entry name" value="PROTEIN TAG-278-RELATED"/>
    <property type="match status" value="1"/>
</dbReference>
<protein>
    <recommendedName>
        <fullName evidence="4">Protein FAM184A/B N-terminal domain-containing protein</fullName>
    </recommendedName>
</protein>
<gene>
    <name evidence="5" type="ORF">ECC02_005941</name>
</gene>